<evidence type="ECO:0000313" key="11">
    <source>
        <dbReference type="EMBL" id="CAB4139170.1"/>
    </source>
</evidence>
<dbReference type="EMBL" id="LR796356">
    <property type="protein sequence ID" value="CAB4139170.1"/>
    <property type="molecule type" value="Genomic_DNA"/>
</dbReference>
<protein>
    <recommendedName>
        <fullName evidence="2 9">DNA-directed RNA polymerase</fullName>
        <ecNumber evidence="2 9">2.7.7.6</ecNumber>
    </recommendedName>
</protein>
<dbReference type="InterPro" id="IPR002092">
    <property type="entry name" value="DNA-dir_Rpol_phage-type"/>
</dbReference>
<evidence type="ECO:0000256" key="1">
    <source>
        <dbReference type="ARBA" id="ARBA00009493"/>
    </source>
</evidence>
<keyword evidence="4 9" id="KW-0808">Transferase</keyword>
<evidence type="ECO:0000256" key="9">
    <source>
        <dbReference type="RuleBase" id="RU003805"/>
    </source>
</evidence>
<evidence type="ECO:0000256" key="3">
    <source>
        <dbReference type="ARBA" id="ARBA00022478"/>
    </source>
</evidence>
<dbReference type="PROSITE" id="PS00489">
    <property type="entry name" value="RNA_POL_PHAGE_2"/>
    <property type="match status" value="1"/>
</dbReference>
<comment type="catalytic activity">
    <reaction evidence="8 9">
        <text>RNA(n) + a ribonucleoside 5'-triphosphate = RNA(n+1) + diphosphate</text>
        <dbReference type="Rhea" id="RHEA:21248"/>
        <dbReference type="Rhea" id="RHEA-COMP:14527"/>
        <dbReference type="Rhea" id="RHEA-COMP:17342"/>
        <dbReference type="ChEBI" id="CHEBI:33019"/>
        <dbReference type="ChEBI" id="CHEBI:61557"/>
        <dbReference type="ChEBI" id="CHEBI:140395"/>
        <dbReference type="EC" id="2.7.7.6"/>
    </reaction>
</comment>
<dbReference type="Gene3D" id="1.10.287.280">
    <property type="match status" value="1"/>
</dbReference>
<dbReference type="Gene3D" id="1.10.1320.10">
    <property type="entry name" value="DNA-directed RNA polymerase, N-terminal domain"/>
    <property type="match status" value="1"/>
</dbReference>
<evidence type="ECO:0000256" key="8">
    <source>
        <dbReference type="ARBA" id="ARBA00048552"/>
    </source>
</evidence>
<dbReference type="InterPro" id="IPR043502">
    <property type="entry name" value="DNA/RNA_pol_sf"/>
</dbReference>
<dbReference type="Pfam" id="PF00940">
    <property type="entry name" value="RNA_pol"/>
    <property type="match status" value="1"/>
</dbReference>
<dbReference type="InterPro" id="IPR024075">
    <property type="entry name" value="DNA-dir_RNA_pol_helix_hairp_sf"/>
</dbReference>
<dbReference type="SMART" id="SM01311">
    <property type="entry name" value="RPOL_N"/>
    <property type="match status" value="1"/>
</dbReference>
<dbReference type="GO" id="GO:0003677">
    <property type="term" value="F:DNA binding"/>
    <property type="evidence" value="ECO:0007669"/>
    <property type="project" value="InterPro"/>
</dbReference>
<comment type="function">
    <text evidence="9">DNA-dependent RNA polymerase catalyzes the transcription of DNA into RNA using the four ribonucleoside triphosphates as substrates.</text>
</comment>
<keyword evidence="3 9" id="KW-0240">DNA-directed RNA polymerase</keyword>
<keyword evidence="6 9" id="KW-0804">Transcription</keyword>
<evidence type="ECO:0000256" key="4">
    <source>
        <dbReference type="ARBA" id="ARBA00022679"/>
    </source>
</evidence>
<organism evidence="11">
    <name type="scientific">uncultured Caudovirales phage</name>
    <dbReference type="NCBI Taxonomy" id="2100421"/>
    <lineage>
        <taxon>Viruses</taxon>
        <taxon>Duplodnaviria</taxon>
        <taxon>Heunggongvirae</taxon>
        <taxon>Uroviricota</taxon>
        <taxon>Caudoviricetes</taxon>
        <taxon>Peduoviridae</taxon>
        <taxon>Maltschvirus</taxon>
        <taxon>Maltschvirus maltsch</taxon>
    </lineage>
</organism>
<dbReference type="GO" id="GO:0003899">
    <property type="term" value="F:DNA-directed RNA polymerase activity"/>
    <property type="evidence" value="ECO:0007669"/>
    <property type="project" value="UniProtKB-EC"/>
</dbReference>
<evidence type="ECO:0000256" key="7">
    <source>
        <dbReference type="ARBA" id="ARBA00023314"/>
    </source>
</evidence>
<keyword evidence="7" id="KW-1195">Viral transcription</keyword>
<dbReference type="SUPFAM" id="SSF56672">
    <property type="entry name" value="DNA/RNA polymerases"/>
    <property type="match status" value="1"/>
</dbReference>
<dbReference type="GO" id="GO:0019083">
    <property type="term" value="P:viral transcription"/>
    <property type="evidence" value="ECO:0007669"/>
    <property type="project" value="UniProtKB-KW"/>
</dbReference>
<dbReference type="GO" id="GO:0006351">
    <property type="term" value="P:DNA-templated transcription"/>
    <property type="evidence" value="ECO:0007669"/>
    <property type="project" value="InterPro"/>
</dbReference>
<dbReference type="Gene3D" id="1.10.287.260">
    <property type="match status" value="1"/>
</dbReference>
<dbReference type="InterPro" id="IPR029262">
    <property type="entry name" value="RPOL_N"/>
</dbReference>
<evidence type="ECO:0000256" key="5">
    <source>
        <dbReference type="ARBA" id="ARBA00022695"/>
    </source>
</evidence>
<dbReference type="PANTHER" id="PTHR10102">
    <property type="entry name" value="DNA-DIRECTED RNA POLYMERASE, MITOCHONDRIAL"/>
    <property type="match status" value="1"/>
</dbReference>
<dbReference type="Pfam" id="PF14700">
    <property type="entry name" value="RPOL_N"/>
    <property type="match status" value="1"/>
</dbReference>
<feature type="domain" description="DNA-directed RNA polymerase N-terminal" evidence="10">
    <location>
        <begin position="16"/>
        <end position="301"/>
    </location>
</feature>
<evidence type="ECO:0000256" key="6">
    <source>
        <dbReference type="ARBA" id="ARBA00023163"/>
    </source>
</evidence>
<evidence type="ECO:0000259" key="10">
    <source>
        <dbReference type="SMART" id="SM01311"/>
    </source>
</evidence>
<reference evidence="11" key="1">
    <citation type="submission" date="2020-04" db="EMBL/GenBank/DDBJ databases">
        <authorList>
            <person name="Chiriac C."/>
            <person name="Salcher M."/>
            <person name="Ghai R."/>
            <person name="Kavagutti S V."/>
        </authorList>
    </citation>
    <scope>NUCLEOTIDE SEQUENCE</scope>
</reference>
<name>A0A6J5M2H2_9CAUD</name>
<dbReference type="Gene3D" id="1.10.150.20">
    <property type="entry name" value="5' to 3' exonuclease, C-terminal subdomain"/>
    <property type="match status" value="1"/>
</dbReference>
<proteinExistence type="inferred from homology"/>
<keyword evidence="5 9" id="KW-0548">Nucleotidyltransferase</keyword>
<dbReference type="EC" id="2.7.7.6" evidence="2 9"/>
<dbReference type="PROSITE" id="PS00900">
    <property type="entry name" value="RNA_POL_PHAGE_1"/>
    <property type="match status" value="1"/>
</dbReference>
<evidence type="ECO:0000256" key="2">
    <source>
        <dbReference type="ARBA" id="ARBA00012418"/>
    </source>
</evidence>
<accession>A0A6J5M2H2</accession>
<comment type="similarity">
    <text evidence="1 9">Belongs to the phage and mitochondrial RNA polymerase family.</text>
</comment>
<dbReference type="InterPro" id="IPR037159">
    <property type="entry name" value="RNA_POL_N_sf"/>
</dbReference>
<dbReference type="GO" id="GO:0000428">
    <property type="term" value="C:DNA-directed RNA polymerase complex"/>
    <property type="evidence" value="ECO:0007669"/>
    <property type="project" value="UniProtKB-KW"/>
</dbReference>
<gene>
    <name evidence="11" type="ORF">UFOVP347_2</name>
</gene>
<dbReference type="InterPro" id="IPR046950">
    <property type="entry name" value="DNA-dir_Rpol_C_phage-type"/>
</dbReference>
<sequence length="830" mass="92252">MTDASNHIEISAEDLERQLALEDEMRSLGIQRYEAAAEKARAANRATAQGPLGRVVTSAHLKVREAIDAFLADAASGRPGRRHAAVALLTGLDLDMVAHLALRTVLDMVCRPQTITVVANAVARTIEDEAAFASFKEQQPGLFHQTRRHATERHVQKGVRSMKGAMKATMRKSEGVTWNGWDNQLRATFGIKLVEMVIDATGLVQITHYQRGKDNTAIIVEPTLALMEWLKTADGKAASMSPVWLPTVVPPRPWRGPRGGGYWSGRFKAMPLVKTHNRPYLEELENADLSAVYAAVNAMQETAWAVNSQVREVMQALWDQESTLANIPPGKGADLPIRPVWLEQGMTRETMTEEQQVEFSEWKRLTKFAHESNAKARSQRLAFRRMLWVAERYQAEPAFYFPHQLDFRGRAYALPIGLNPQGDDACRGLLTFAHGVPIMDQEGADWLAIHGANTWGLDKAPFSERVQWVRDNKARIQAVAADPFGNLLWTEADSPWQFLAFCFEWAGFLAEGFGFLSSLPVAMDGTCNGLQHFSAMLRDPRGGAAVNLIPSDRPQDIYSEVRALVQAQVDADTAAGNEIAARWQGHILRSTVKRPVMTLPYGAQQYGFRDQVFTDTVTPMRLSMEGASPFAGQEWNCAAYMGDRVWDCVGQVVVAARAAMSWLQQAARVASAEGLPVRWTTPAGLPVQQTYYLPQLKRLELTFQTARLQLRVHTGDNKLDSRKQASALAPNFVHSLDAAHLMLTVKKCREEGIKSFALIHDSYATHAGNTWMLADTLRDTFVDLHVGHDVLQELADELTAQLPDGVKLPALPEKGSLDLEQVRQSQFFFA</sequence>
<dbReference type="PANTHER" id="PTHR10102:SF0">
    <property type="entry name" value="DNA-DIRECTED RNA POLYMERASE, MITOCHONDRIAL"/>
    <property type="match status" value="1"/>
</dbReference>